<reference evidence="1" key="2">
    <citation type="journal article" date="2015" name="Data Brief">
        <title>Shoot transcriptome of the giant reed, Arundo donax.</title>
        <authorList>
            <person name="Barrero R.A."/>
            <person name="Guerrero F.D."/>
            <person name="Moolhuijzen P."/>
            <person name="Goolsby J.A."/>
            <person name="Tidwell J."/>
            <person name="Bellgard S.E."/>
            <person name="Bellgard M.I."/>
        </authorList>
    </citation>
    <scope>NUCLEOTIDE SEQUENCE</scope>
    <source>
        <tissue evidence="1">Shoot tissue taken approximately 20 cm above the soil surface</tissue>
    </source>
</reference>
<dbReference type="AlphaFoldDB" id="A0A0A8ZBD9"/>
<organism evidence="1">
    <name type="scientific">Arundo donax</name>
    <name type="common">Giant reed</name>
    <name type="synonym">Donax arundinaceus</name>
    <dbReference type="NCBI Taxonomy" id="35708"/>
    <lineage>
        <taxon>Eukaryota</taxon>
        <taxon>Viridiplantae</taxon>
        <taxon>Streptophyta</taxon>
        <taxon>Embryophyta</taxon>
        <taxon>Tracheophyta</taxon>
        <taxon>Spermatophyta</taxon>
        <taxon>Magnoliopsida</taxon>
        <taxon>Liliopsida</taxon>
        <taxon>Poales</taxon>
        <taxon>Poaceae</taxon>
        <taxon>PACMAD clade</taxon>
        <taxon>Arundinoideae</taxon>
        <taxon>Arundineae</taxon>
        <taxon>Arundo</taxon>
    </lineage>
</organism>
<sequence length="39" mass="4590">MFRQILLDVTSIFISQLVAGVYEVRLTTWISYQHRCSKS</sequence>
<protein>
    <submittedName>
        <fullName evidence="1">Uncharacterized protein</fullName>
    </submittedName>
</protein>
<proteinExistence type="predicted"/>
<reference evidence="1" key="1">
    <citation type="submission" date="2014-09" db="EMBL/GenBank/DDBJ databases">
        <authorList>
            <person name="Magalhaes I.L.F."/>
            <person name="Oliveira U."/>
            <person name="Santos F.R."/>
            <person name="Vidigal T.H.D.A."/>
            <person name="Brescovit A.D."/>
            <person name="Santos A.J."/>
        </authorList>
    </citation>
    <scope>NUCLEOTIDE SEQUENCE</scope>
    <source>
        <tissue evidence="1">Shoot tissue taken approximately 20 cm above the soil surface</tissue>
    </source>
</reference>
<dbReference type="EMBL" id="GBRH01262887">
    <property type="protein sequence ID" value="JAD35008.1"/>
    <property type="molecule type" value="Transcribed_RNA"/>
</dbReference>
<accession>A0A0A8ZBD9</accession>
<name>A0A0A8ZBD9_ARUDO</name>
<evidence type="ECO:0000313" key="1">
    <source>
        <dbReference type="EMBL" id="JAD35008.1"/>
    </source>
</evidence>